<evidence type="ECO:0000313" key="9">
    <source>
        <dbReference type="Proteomes" id="UP000324800"/>
    </source>
</evidence>
<dbReference type="GO" id="GO:0046872">
    <property type="term" value="F:metal ion binding"/>
    <property type="evidence" value="ECO:0007669"/>
    <property type="project" value="UniProtKB-KW"/>
</dbReference>
<dbReference type="NCBIfam" id="TIGR01494">
    <property type="entry name" value="ATPase_P-type"/>
    <property type="match status" value="1"/>
</dbReference>
<dbReference type="InterPro" id="IPR036412">
    <property type="entry name" value="HAD-like_sf"/>
</dbReference>
<evidence type="ECO:0000313" key="8">
    <source>
        <dbReference type="EMBL" id="KAA6317987.1"/>
    </source>
</evidence>
<dbReference type="SUPFAM" id="SSF56784">
    <property type="entry name" value="HAD-like"/>
    <property type="match status" value="1"/>
</dbReference>
<accession>A0A5J4Q8M7</accession>
<keyword evidence="3" id="KW-0479">Metal-binding</keyword>
<dbReference type="GO" id="GO:0005524">
    <property type="term" value="F:ATP binding"/>
    <property type="evidence" value="ECO:0007669"/>
    <property type="project" value="UniProtKB-KW"/>
</dbReference>
<keyword evidence="4" id="KW-0547">Nucleotide-binding</keyword>
<comment type="caution">
    <text evidence="8">The sequence shown here is derived from an EMBL/GenBank/DDBJ whole genome shotgun (WGS) entry which is preliminary data.</text>
</comment>
<keyword evidence="7" id="KW-1278">Translocase</keyword>
<sequence>YNPFKSWKGGPWGILHFRGGFKLPESGYFLAITGPAFRRMHNQAHSIERNNDTQHNTQIELNLYHFRKICFLTCVFARMQPDDKAHLIETLIDLGLIVGMCGDGANDCGALKAAHVGLSLSTAEASVASPFTANIPDIKAMEQLLIEGR</sequence>
<dbReference type="InterPro" id="IPR001757">
    <property type="entry name" value="P_typ_ATPase"/>
</dbReference>
<dbReference type="PANTHER" id="PTHR45630:SF8">
    <property type="entry name" value="CATION-TRANSPORTING ATPASE"/>
    <property type="match status" value="1"/>
</dbReference>
<dbReference type="Proteomes" id="UP000324800">
    <property type="component" value="Unassembled WGS sequence"/>
</dbReference>
<organism evidence="8 9">
    <name type="scientific">Streblomastix strix</name>
    <dbReference type="NCBI Taxonomy" id="222440"/>
    <lineage>
        <taxon>Eukaryota</taxon>
        <taxon>Metamonada</taxon>
        <taxon>Preaxostyla</taxon>
        <taxon>Oxymonadida</taxon>
        <taxon>Streblomastigidae</taxon>
        <taxon>Streblomastix</taxon>
    </lineage>
</organism>
<dbReference type="Gene3D" id="3.40.50.1000">
    <property type="entry name" value="HAD superfamily/HAD-like"/>
    <property type="match status" value="1"/>
</dbReference>
<gene>
    <name evidence="8" type="ORF">EZS28_055009</name>
</gene>
<keyword evidence="2" id="KW-0597">Phosphoprotein</keyword>
<evidence type="ECO:0000256" key="4">
    <source>
        <dbReference type="ARBA" id="ARBA00022741"/>
    </source>
</evidence>
<keyword evidence="6" id="KW-0460">Magnesium</keyword>
<protein>
    <submittedName>
        <fullName evidence="8">Putative P-type ATPase</fullName>
    </submittedName>
</protein>
<dbReference type="OrthoDB" id="48943at2759"/>
<dbReference type="InterPro" id="IPR023214">
    <property type="entry name" value="HAD_sf"/>
</dbReference>
<keyword evidence="5" id="KW-0067">ATP-binding</keyword>
<evidence type="ECO:0000256" key="1">
    <source>
        <dbReference type="ARBA" id="ARBA00004141"/>
    </source>
</evidence>
<dbReference type="InterPro" id="IPR006544">
    <property type="entry name" value="P-type_TPase_V"/>
</dbReference>
<evidence type="ECO:0000256" key="3">
    <source>
        <dbReference type="ARBA" id="ARBA00022723"/>
    </source>
</evidence>
<dbReference type="EMBL" id="SNRW01046405">
    <property type="protein sequence ID" value="KAA6317987.1"/>
    <property type="molecule type" value="Genomic_DNA"/>
</dbReference>
<comment type="subcellular location">
    <subcellularLocation>
        <location evidence="1">Membrane</location>
        <topology evidence="1">Multi-pass membrane protein</topology>
    </subcellularLocation>
</comment>
<dbReference type="GO" id="GO:0016887">
    <property type="term" value="F:ATP hydrolysis activity"/>
    <property type="evidence" value="ECO:0007669"/>
    <property type="project" value="InterPro"/>
</dbReference>
<evidence type="ECO:0000256" key="2">
    <source>
        <dbReference type="ARBA" id="ARBA00022553"/>
    </source>
</evidence>
<dbReference type="GO" id="GO:0140358">
    <property type="term" value="F:P-type transmembrane transporter activity"/>
    <property type="evidence" value="ECO:0007669"/>
    <property type="project" value="InterPro"/>
</dbReference>
<evidence type="ECO:0000256" key="5">
    <source>
        <dbReference type="ARBA" id="ARBA00022840"/>
    </source>
</evidence>
<evidence type="ECO:0000256" key="7">
    <source>
        <dbReference type="ARBA" id="ARBA00022967"/>
    </source>
</evidence>
<feature type="non-terminal residue" evidence="8">
    <location>
        <position position="149"/>
    </location>
</feature>
<name>A0A5J4Q8M7_9EUKA</name>
<dbReference type="PANTHER" id="PTHR45630">
    <property type="entry name" value="CATION-TRANSPORTING ATPASE-RELATED"/>
    <property type="match status" value="1"/>
</dbReference>
<evidence type="ECO:0000256" key="6">
    <source>
        <dbReference type="ARBA" id="ARBA00022842"/>
    </source>
</evidence>
<dbReference type="GO" id="GO:0019829">
    <property type="term" value="F:ATPase-coupled monoatomic cation transmembrane transporter activity"/>
    <property type="evidence" value="ECO:0007669"/>
    <property type="project" value="TreeGrafter"/>
</dbReference>
<dbReference type="GO" id="GO:0016020">
    <property type="term" value="C:membrane"/>
    <property type="evidence" value="ECO:0007669"/>
    <property type="project" value="UniProtKB-SubCell"/>
</dbReference>
<feature type="non-terminal residue" evidence="8">
    <location>
        <position position="1"/>
    </location>
</feature>
<dbReference type="AlphaFoldDB" id="A0A5J4Q8M7"/>
<reference evidence="8 9" key="1">
    <citation type="submission" date="2019-03" db="EMBL/GenBank/DDBJ databases">
        <title>Single cell metagenomics reveals metabolic interactions within the superorganism composed of flagellate Streblomastix strix and complex community of Bacteroidetes bacteria on its surface.</title>
        <authorList>
            <person name="Treitli S.C."/>
            <person name="Kolisko M."/>
            <person name="Husnik F."/>
            <person name="Keeling P."/>
            <person name="Hampl V."/>
        </authorList>
    </citation>
    <scope>NUCLEOTIDE SEQUENCE [LARGE SCALE GENOMIC DNA]</scope>
    <source>
        <strain evidence="8">ST1C</strain>
    </source>
</reference>
<proteinExistence type="predicted"/>